<evidence type="ECO:0008006" key="3">
    <source>
        <dbReference type="Google" id="ProtNLM"/>
    </source>
</evidence>
<dbReference type="STRING" id="94869.SAMN04488529_11584"/>
<reference evidence="1 2" key="1">
    <citation type="submission" date="2016-10" db="EMBL/GenBank/DDBJ databases">
        <authorList>
            <person name="de Groot N.N."/>
        </authorList>
    </citation>
    <scope>NUCLEOTIDE SEQUENCE [LARGE SCALE GENOMIC DNA]</scope>
    <source>
        <strain evidence="1 2">DSM 12272</strain>
    </source>
</reference>
<evidence type="ECO:0000313" key="1">
    <source>
        <dbReference type="EMBL" id="SDP76211.1"/>
    </source>
</evidence>
<dbReference type="OrthoDB" id="1908483at2"/>
<keyword evidence="2" id="KW-1185">Reference proteome</keyword>
<protein>
    <recommendedName>
        <fullName evidence="3">Transposase</fullName>
    </recommendedName>
</protein>
<dbReference type="EMBL" id="FNJM01000015">
    <property type="protein sequence ID" value="SDP76211.1"/>
    <property type="molecule type" value="Genomic_DNA"/>
</dbReference>
<organism evidence="1 2">
    <name type="scientific">Clostridium gasigenes</name>
    <dbReference type="NCBI Taxonomy" id="94869"/>
    <lineage>
        <taxon>Bacteria</taxon>
        <taxon>Bacillati</taxon>
        <taxon>Bacillota</taxon>
        <taxon>Clostridia</taxon>
        <taxon>Eubacteriales</taxon>
        <taxon>Clostridiaceae</taxon>
        <taxon>Clostridium</taxon>
    </lineage>
</organism>
<dbReference type="Proteomes" id="UP000198597">
    <property type="component" value="Unassembled WGS sequence"/>
</dbReference>
<dbReference type="AlphaFoldDB" id="A0A1H0VCZ5"/>
<proteinExistence type="predicted"/>
<dbReference type="NCBIfam" id="NF047593">
    <property type="entry name" value="IS66_ISAeme5_TnpA"/>
    <property type="match status" value="1"/>
</dbReference>
<evidence type="ECO:0000313" key="2">
    <source>
        <dbReference type="Proteomes" id="UP000198597"/>
    </source>
</evidence>
<accession>A0A1H0VCZ5</accession>
<sequence>MNKFSSYKGSINEFCKENNIKQHQLYHRRKKLVANSNPAFHAIALDKEADVITTKSNSSEVSITKDIRIEIGKVNIYIPANEIAVISDIIKELAVSC</sequence>
<gene>
    <name evidence="1" type="ORF">SAMN04488529_11584</name>
</gene>
<name>A0A1H0VCZ5_9CLOT</name>